<sequence length="415" mass="48882">MSLKFSVITPSYSQGRFIERTIQSVLKQDADIEYVICDGGSKDETVEILKRYEDRLRWVSEPDRGQSDAVNKGLAMTKGEIIAWINSDDVYYSGAFRQVQAVFEAHPEVEIIYGNADYIDEYDRLIEPYPTEAWNYKRLTRVCYLCQPAVFFRRSLVEKYGNLDVALDYCMDYELWLRYGKHIKFYYLPKKLAASRLYKTNKTLGQRLAVCTEINDMLRREIGIVPSHWIFCYSHVKLDQTLKLDRTQPEQERQFINELVKISFWSYWHWKSLISPKAITKIFLWWVAANAIVLKTPIRKGRSVLKRVAQPVYETLTNPLYKRIKSEVVNEVHNEVHQELKRIRQNNLEAQKTHLELQSQLAQKLADELIHIYMIVIDVKHQQSNEKLNVTVLDELAKLRESIQDLSMTKNNDRE</sequence>
<evidence type="ECO:0000313" key="3">
    <source>
        <dbReference type="EMBL" id="PSB17993.1"/>
    </source>
</evidence>
<name>A0A2T1DC10_9CYAN</name>
<proteinExistence type="predicted"/>
<evidence type="ECO:0000259" key="2">
    <source>
        <dbReference type="Pfam" id="PF00535"/>
    </source>
</evidence>
<dbReference type="STRING" id="1920490.GCA_001895925_05124"/>
<dbReference type="InterPro" id="IPR050834">
    <property type="entry name" value="Glycosyltransf_2"/>
</dbReference>
<dbReference type="CDD" id="cd06433">
    <property type="entry name" value="GT_2_WfgS_like"/>
    <property type="match status" value="1"/>
</dbReference>
<reference evidence="3 4" key="2">
    <citation type="submission" date="2018-03" db="EMBL/GenBank/DDBJ databases">
        <title>The ancient ancestry and fast evolution of plastids.</title>
        <authorList>
            <person name="Moore K.R."/>
            <person name="Magnabosco C."/>
            <person name="Momper L."/>
            <person name="Gold D.A."/>
            <person name="Bosak T."/>
            <person name="Fournier G.P."/>
        </authorList>
    </citation>
    <scope>NUCLEOTIDE SEQUENCE [LARGE SCALE GENOMIC DNA]</scope>
    <source>
        <strain evidence="3 4">ULC007</strain>
    </source>
</reference>
<dbReference type="SUPFAM" id="SSF53448">
    <property type="entry name" value="Nucleotide-diphospho-sugar transferases"/>
    <property type="match status" value="1"/>
</dbReference>
<dbReference type="PANTHER" id="PTHR43685">
    <property type="entry name" value="GLYCOSYLTRANSFERASE"/>
    <property type="match status" value="1"/>
</dbReference>
<feature type="coiled-coil region" evidence="1">
    <location>
        <begin position="333"/>
        <end position="360"/>
    </location>
</feature>
<organism evidence="3 4">
    <name type="scientific">Phormidesmis priestleyi ULC007</name>
    <dbReference type="NCBI Taxonomy" id="1920490"/>
    <lineage>
        <taxon>Bacteria</taxon>
        <taxon>Bacillati</taxon>
        <taxon>Cyanobacteriota</taxon>
        <taxon>Cyanophyceae</taxon>
        <taxon>Leptolyngbyales</taxon>
        <taxon>Leptolyngbyaceae</taxon>
        <taxon>Phormidesmis</taxon>
    </lineage>
</organism>
<reference evidence="3 4" key="1">
    <citation type="submission" date="2018-02" db="EMBL/GenBank/DDBJ databases">
        <authorList>
            <person name="Cohen D.B."/>
            <person name="Kent A.D."/>
        </authorList>
    </citation>
    <scope>NUCLEOTIDE SEQUENCE [LARGE SCALE GENOMIC DNA]</scope>
    <source>
        <strain evidence="3 4">ULC007</strain>
    </source>
</reference>
<gene>
    <name evidence="3" type="ORF">C7B65_16715</name>
</gene>
<accession>A0A2T1DC10</accession>
<comment type="caution">
    <text evidence="3">The sequence shown here is derived from an EMBL/GenBank/DDBJ whole genome shotgun (WGS) entry which is preliminary data.</text>
</comment>
<dbReference type="PANTHER" id="PTHR43685:SF2">
    <property type="entry name" value="GLYCOSYLTRANSFERASE 2-LIKE DOMAIN-CONTAINING PROTEIN"/>
    <property type="match status" value="1"/>
</dbReference>
<dbReference type="RefSeq" id="WP_073073500.1">
    <property type="nucleotide sequence ID" value="NZ_MPPI01000023.1"/>
</dbReference>
<keyword evidence="4" id="KW-1185">Reference proteome</keyword>
<keyword evidence="3" id="KW-0808">Transferase</keyword>
<dbReference type="OrthoDB" id="396512at2"/>
<dbReference type="Proteomes" id="UP000238634">
    <property type="component" value="Unassembled WGS sequence"/>
</dbReference>
<dbReference type="InterPro" id="IPR029044">
    <property type="entry name" value="Nucleotide-diphossugar_trans"/>
</dbReference>
<dbReference type="Pfam" id="PF00535">
    <property type="entry name" value="Glycos_transf_2"/>
    <property type="match status" value="1"/>
</dbReference>
<dbReference type="AlphaFoldDB" id="A0A2T1DC10"/>
<evidence type="ECO:0000256" key="1">
    <source>
        <dbReference type="SAM" id="Coils"/>
    </source>
</evidence>
<dbReference type="Gene3D" id="3.90.550.10">
    <property type="entry name" value="Spore Coat Polysaccharide Biosynthesis Protein SpsA, Chain A"/>
    <property type="match status" value="1"/>
</dbReference>
<dbReference type="EMBL" id="PVWG01000021">
    <property type="protein sequence ID" value="PSB17993.1"/>
    <property type="molecule type" value="Genomic_DNA"/>
</dbReference>
<keyword evidence="1" id="KW-0175">Coiled coil</keyword>
<dbReference type="InterPro" id="IPR001173">
    <property type="entry name" value="Glyco_trans_2-like"/>
</dbReference>
<evidence type="ECO:0000313" key="4">
    <source>
        <dbReference type="Proteomes" id="UP000238634"/>
    </source>
</evidence>
<dbReference type="GO" id="GO:0016740">
    <property type="term" value="F:transferase activity"/>
    <property type="evidence" value="ECO:0007669"/>
    <property type="project" value="UniProtKB-KW"/>
</dbReference>
<protein>
    <submittedName>
        <fullName evidence="3">Glycosyltransferase</fullName>
    </submittedName>
</protein>
<feature type="domain" description="Glycosyltransferase 2-like" evidence="2">
    <location>
        <begin position="6"/>
        <end position="160"/>
    </location>
</feature>